<gene>
    <name evidence="1" type="ORF">BTN82_12445</name>
</gene>
<dbReference type="EMBL" id="MSCT01000010">
    <property type="protein sequence ID" value="OLF53888.1"/>
    <property type="molecule type" value="Genomic_DNA"/>
</dbReference>
<dbReference type="OrthoDB" id="957799at2"/>
<evidence type="ECO:0000313" key="1">
    <source>
        <dbReference type="EMBL" id="OLF53888.1"/>
    </source>
</evidence>
<protein>
    <submittedName>
        <fullName evidence="1">Uncharacterized protein</fullName>
    </submittedName>
</protein>
<name>A0A1Q8EQ15_9PSED</name>
<reference evidence="1 2" key="1">
    <citation type="submission" date="2016-12" db="EMBL/GenBank/DDBJ databases">
        <authorList>
            <person name="Song W.-J."/>
            <person name="Kurnit D.M."/>
        </authorList>
    </citation>
    <scope>NUCLEOTIDE SEQUENCE [LARGE SCALE GENOMIC DNA]</scope>
    <source>
        <strain evidence="1 2">PCL1601</strain>
    </source>
</reference>
<organism evidence="1 2">
    <name type="scientific">Pseudomonas chlororaphis</name>
    <dbReference type="NCBI Taxonomy" id="587753"/>
    <lineage>
        <taxon>Bacteria</taxon>
        <taxon>Pseudomonadati</taxon>
        <taxon>Pseudomonadota</taxon>
        <taxon>Gammaproteobacteria</taxon>
        <taxon>Pseudomonadales</taxon>
        <taxon>Pseudomonadaceae</taxon>
        <taxon>Pseudomonas</taxon>
    </lineage>
</organism>
<dbReference type="RefSeq" id="WP_075119433.1">
    <property type="nucleotide sequence ID" value="NZ_MSCT01000010.1"/>
</dbReference>
<sequence>MDPAYAFAHLNISVEPHERRMSHWVYAPQVVDARDGRVLLDLSGGPWDLMSARQMPQTVELLLRQYPGDREAVCLSIRLADNSLWLGDSPVAAGDIEGALEKAQA</sequence>
<evidence type="ECO:0000313" key="2">
    <source>
        <dbReference type="Proteomes" id="UP000185578"/>
    </source>
</evidence>
<dbReference type="Proteomes" id="UP000185578">
    <property type="component" value="Unassembled WGS sequence"/>
</dbReference>
<proteinExistence type="predicted"/>
<comment type="caution">
    <text evidence="1">The sequence shown here is derived from an EMBL/GenBank/DDBJ whole genome shotgun (WGS) entry which is preliminary data.</text>
</comment>
<accession>A0A1Q8EQ15</accession>
<dbReference type="AlphaFoldDB" id="A0A1Q8EQ15"/>